<evidence type="ECO:0000256" key="6">
    <source>
        <dbReference type="ARBA" id="ARBA00022825"/>
    </source>
</evidence>
<keyword evidence="7" id="KW-0865">Zymogen</keyword>
<evidence type="ECO:0000256" key="5">
    <source>
        <dbReference type="ARBA" id="ARBA00022801"/>
    </source>
</evidence>
<dbReference type="EMBL" id="CVRI01000047">
    <property type="protein sequence ID" value="CRK98426.1"/>
    <property type="molecule type" value="Genomic_DNA"/>
</dbReference>
<keyword evidence="8" id="KW-1015">Disulfide bond</keyword>
<name>A0A1J1IF91_9DIPT</name>
<comment type="similarity">
    <text evidence="9">Belongs to the peptidase S1 family. CLIP subfamily.</text>
</comment>
<proteinExistence type="inferred from homology"/>
<feature type="compositionally biased region" description="Polar residues" evidence="10">
    <location>
        <begin position="294"/>
        <end position="309"/>
    </location>
</feature>
<dbReference type="InterPro" id="IPR018114">
    <property type="entry name" value="TRYPSIN_HIS"/>
</dbReference>
<comment type="subcellular location">
    <subcellularLocation>
        <location evidence="1">Secreted</location>
    </subcellularLocation>
</comment>
<dbReference type="FunFam" id="2.40.10.10:FF:000146">
    <property type="entry name" value="Serine protease 53"/>
    <property type="match status" value="1"/>
</dbReference>
<keyword evidence="4 11" id="KW-0732">Signal</keyword>
<dbReference type="GO" id="GO:0006508">
    <property type="term" value="P:proteolysis"/>
    <property type="evidence" value="ECO:0007669"/>
    <property type="project" value="UniProtKB-KW"/>
</dbReference>
<feature type="compositionally biased region" description="Polar residues" evidence="10">
    <location>
        <begin position="211"/>
        <end position="244"/>
    </location>
</feature>
<evidence type="ECO:0000256" key="3">
    <source>
        <dbReference type="ARBA" id="ARBA00022670"/>
    </source>
</evidence>
<dbReference type="PANTHER" id="PTHR24260">
    <property type="match status" value="1"/>
</dbReference>
<dbReference type="Pfam" id="PF00089">
    <property type="entry name" value="Trypsin"/>
    <property type="match status" value="1"/>
</dbReference>
<dbReference type="OrthoDB" id="6147874at2759"/>
<dbReference type="Pfam" id="PF16030">
    <property type="entry name" value="GD_N"/>
    <property type="match status" value="1"/>
</dbReference>
<evidence type="ECO:0000313" key="14">
    <source>
        <dbReference type="Proteomes" id="UP000183832"/>
    </source>
</evidence>
<dbReference type="CDD" id="cd00190">
    <property type="entry name" value="Tryp_SPc"/>
    <property type="match status" value="1"/>
</dbReference>
<dbReference type="InterPro" id="IPR043504">
    <property type="entry name" value="Peptidase_S1_PA_chymotrypsin"/>
</dbReference>
<keyword evidence="5" id="KW-0378">Hydrolase</keyword>
<evidence type="ECO:0000313" key="13">
    <source>
        <dbReference type="EMBL" id="CRK98426.1"/>
    </source>
</evidence>
<feature type="compositionally biased region" description="Polar residues" evidence="10">
    <location>
        <begin position="165"/>
        <end position="174"/>
    </location>
</feature>
<feature type="chain" id="PRO_5012068627" evidence="11">
    <location>
        <begin position="21"/>
        <end position="619"/>
    </location>
</feature>
<dbReference type="PROSITE" id="PS00134">
    <property type="entry name" value="TRYPSIN_HIS"/>
    <property type="match status" value="1"/>
</dbReference>
<feature type="compositionally biased region" description="Low complexity" evidence="10">
    <location>
        <begin position="310"/>
        <end position="322"/>
    </location>
</feature>
<keyword evidence="14" id="KW-1185">Reference proteome</keyword>
<dbReference type="InterPro" id="IPR009003">
    <property type="entry name" value="Peptidase_S1_PA"/>
</dbReference>
<evidence type="ECO:0000256" key="7">
    <source>
        <dbReference type="ARBA" id="ARBA00023145"/>
    </source>
</evidence>
<protein>
    <submittedName>
        <fullName evidence="13">CLUMA_CG011784, isoform A</fullName>
    </submittedName>
</protein>
<dbReference type="InterPro" id="IPR051333">
    <property type="entry name" value="CLIP_Serine_Protease"/>
</dbReference>
<dbReference type="SUPFAM" id="SSF50494">
    <property type="entry name" value="Trypsin-like serine proteases"/>
    <property type="match status" value="1"/>
</dbReference>
<feature type="signal peptide" evidence="11">
    <location>
        <begin position="1"/>
        <end position="20"/>
    </location>
</feature>
<keyword evidence="6" id="KW-0720">Serine protease</keyword>
<dbReference type="InterPro" id="IPR031986">
    <property type="entry name" value="GD_N"/>
</dbReference>
<reference evidence="13 14" key="1">
    <citation type="submission" date="2015-04" db="EMBL/GenBank/DDBJ databases">
        <authorList>
            <person name="Syromyatnikov M.Y."/>
            <person name="Popov V.N."/>
        </authorList>
    </citation>
    <scope>NUCLEOTIDE SEQUENCE [LARGE SCALE GENOMIC DNA]</scope>
</reference>
<evidence type="ECO:0000256" key="4">
    <source>
        <dbReference type="ARBA" id="ARBA00022729"/>
    </source>
</evidence>
<gene>
    <name evidence="13" type="primary">similar to Serine protease gd</name>
    <name evidence="13" type="ORF">CLUMA_CG011784</name>
</gene>
<dbReference type="GO" id="GO:0005576">
    <property type="term" value="C:extracellular region"/>
    <property type="evidence" value="ECO:0007669"/>
    <property type="project" value="UniProtKB-SubCell"/>
</dbReference>
<dbReference type="PRINTS" id="PR00722">
    <property type="entry name" value="CHYMOTRYPSIN"/>
</dbReference>
<dbReference type="STRING" id="568069.A0A1J1IF91"/>
<evidence type="ECO:0000256" key="8">
    <source>
        <dbReference type="ARBA" id="ARBA00023157"/>
    </source>
</evidence>
<dbReference type="Gene3D" id="2.40.10.10">
    <property type="entry name" value="Trypsin-like serine proteases"/>
    <property type="match status" value="1"/>
</dbReference>
<evidence type="ECO:0000256" key="9">
    <source>
        <dbReference type="ARBA" id="ARBA00024195"/>
    </source>
</evidence>
<feature type="domain" description="Peptidase S1" evidence="12">
    <location>
        <begin position="371"/>
        <end position="619"/>
    </location>
</feature>
<feature type="region of interest" description="Disordered" evidence="10">
    <location>
        <begin position="144"/>
        <end position="322"/>
    </location>
</feature>
<feature type="compositionally biased region" description="Low complexity" evidence="10">
    <location>
        <begin position="276"/>
        <end position="293"/>
    </location>
</feature>
<dbReference type="PANTHER" id="PTHR24260:SF143">
    <property type="entry name" value="SERINE PROTEASE GD-LIKE PROTEIN"/>
    <property type="match status" value="1"/>
</dbReference>
<feature type="compositionally biased region" description="Low complexity" evidence="10">
    <location>
        <begin position="245"/>
        <end position="260"/>
    </location>
</feature>
<evidence type="ECO:0000256" key="11">
    <source>
        <dbReference type="SAM" id="SignalP"/>
    </source>
</evidence>
<organism evidence="13 14">
    <name type="scientific">Clunio marinus</name>
    <dbReference type="NCBI Taxonomy" id="568069"/>
    <lineage>
        <taxon>Eukaryota</taxon>
        <taxon>Metazoa</taxon>
        <taxon>Ecdysozoa</taxon>
        <taxon>Arthropoda</taxon>
        <taxon>Hexapoda</taxon>
        <taxon>Insecta</taxon>
        <taxon>Pterygota</taxon>
        <taxon>Neoptera</taxon>
        <taxon>Endopterygota</taxon>
        <taxon>Diptera</taxon>
        <taxon>Nematocera</taxon>
        <taxon>Chironomoidea</taxon>
        <taxon>Chironomidae</taxon>
        <taxon>Clunio</taxon>
    </lineage>
</organism>
<keyword evidence="3" id="KW-0645">Protease</keyword>
<sequence length="619" mass="69655">MKSTILLLMWIGTLSGIASSQKKVSPCPSVFIYDTESDTSDTWYATINLQTNVRLHGITVDVILDKRAATFGAYYFNDVSTTDYMEYRVENKNFKLDPGRTLIMNVYVRYTQDTPLLKQIRLNGQNICVDVPSNSAQIIYPSNSNIQTRPTTTTKRTTRWENPEHNQGGSYNYDTTTRRKTSTTTTTQAWNYGNFNNNNNNQQNQGHNSGHQESFSQFSGFSNTQRPNTDRGTSTTIKNNQNLYNHQNSGHTTNNNNNNQGHRETSTTGFGFIADSLSPSGSSNSHNNQNSANQRPYNQQTTRSTTSNYNFNNNRRTTSVTNRPDRITTKSTHFQGDLQFFNKDESTTHSILNLSENSQCGIVIPKVNPLIVHGEETYQGQFPWHSAIYLSQVGSLKYICGGSLVSMNAVVTAAHCVTHSNSTRAINVNKLLVYLGKNNLQKWTGPEQDAKVSEIVINTEYNPERFFGDIAILRLKDSLTTTNYVRLICLWNFDTDLKLIVNKLGSVPGWGYNENGLVSEELSYIRMPVVTHEQCIWSNRDFFSKVTSDKSFCAGFRNGTSICNGDSGGGMVFKQGKQFYLRGIVSISIALQNTLKCDPNHYAVFVDASKYTSWIKQNI</sequence>
<dbReference type="PROSITE" id="PS50240">
    <property type="entry name" value="TRYPSIN_DOM"/>
    <property type="match status" value="1"/>
</dbReference>
<evidence type="ECO:0000256" key="1">
    <source>
        <dbReference type="ARBA" id="ARBA00004613"/>
    </source>
</evidence>
<evidence type="ECO:0000256" key="10">
    <source>
        <dbReference type="SAM" id="MobiDB-lite"/>
    </source>
</evidence>
<accession>A0A1J1IF91</accession>
<dbReference type="SMART" id="SM00020">
    <property type="entry name" value="Tryp_SPc"/>
    <property type="match status" value="1"/>
</dbReference>
<dbReference type="GO" id="GO:0004252">
    <property type="term" value="F:serine-type endopeptidase activity"/>
    <property type="evidence" value="ECO:0007669"/>
    <property type="project" value="InterPro"/>
</dbReference>
<dbReference type="AlphaFoldDB" id="A0A1J1IF91"/>
<feature type="compositionally biased region" description="Low complexity" evidence="10">
    <location>
        <begin position="182"/>
        <end position="209"/>
    </location>
</feature>
<dbReference type="Proteomes" id="UP000183832">
    <property type="component" value="Unassembled WGS sequence"/>
</dbReference>
<dbReference type="InterPro" id="IPR001314">
    <property type="entry name" value="Peptidase_S1A"/>
</dbReference>
<keyword evidence="2" id="KW-0964">Secreted</keyword>
<evidence type="ECO:0000256" key="2">
    <source>
        <dbReference type="ARBA" id="ARBA00022525"/>
    </source>
</evidence>
<dbReference type="InterPro" id="IPR001254">
    <property type="entry name" value="Trypsin_dom"/>
</dbReference>
<evidence type="ECO:0000259" key="12">
    <source>
        <dbReference type="PROSITE" id="PS50240"/>
    </source>
</evidence>